<dbReference type="PANTHER" id="PTHR47977">
    <property type="entry name" value="RAS-RELATED PROTEIN RAB"/>
    <property type="match status" value="1"/>
</dbReference>
<evidence type="ECO:0000313" key="4">
    <source>
        <dbReference type="Proteomes" id="UP000179807"/>
    </source>
</evidence>
<dbReference type="SMART" id="SM00175">
    <property type="entry name" value="RAB"/>
    <property type="match status" value="1"/>
</dbReference>
<name>A0A1J4JS63_9EUKA</name>
<dbReference type="SMART" id="SM00174">
    <property type="entry name" value="RHO"/>
    <property type="match status" value="1"/>
</dbReference>
<dbReference type="AlphaFoldDB" id="A0A1J4JS63"/>
<dbReference type="SMART" id="SM00176">
    <property type="entry name" value="RAN"/>
    <property type="match status" value="1"/>
</dbReference>
<dbReference type="InterPro" id="IPR001806">
    <property type="entry name" value="Small_GTPase"/>
</dbReference>
<dbReference type="GO" id="GO:0005525">
    <property type="term" value="F:GTP binding"/>
    <property type="evidence" value="ECO:0007669"/>
    <property type="project" value="UniProtKB-KW"/>
</dbReference>
<dbReference type="Gene3D" id="3.40.50.300">
    <property type="entry name" value="P-loop containing nucleotide triphosphate hydrolases"/>
    <property type="match status" value="1"/>
</dbReference>
<dbReference type="GeneID" id="94842925"/>
<keyword evidence="4" id="KW-1185">Reference proteome</keyword>
<dbReference type="OrthoDB" id="5239715at2759"/>
<dbReference type="PROSITE" id="PS51419">
    <property type="entry name" value="RAB"/>
    <property type="match status" value="1"/>
</dbReference>
<dbReference type="SMART" id="SM00173">
    <property type="entry name" value="RAS"/>
    <property type="match status" value="1"/>
</dbReference>
<dbReference type="PROSITE" id="PS51421">
    <property type="entry name" value="RAS"/>
    <property type="match status" value="1"/>
</dbReference>
<protein>
    <submittedName>
        <fullName evidence="3">Ras-related protein Rab-6B</fullName>
    </submittedName>
</protein>
<dbReference type="InterPro" id="IPR027417">
    <property type="entry name" value="P-loop_NTPase"/>
</dbReference>
<dbReference type="Proteomes" id="UP000179807">
    <property type="component" value="Unassembled WGS sequence"/>
</dbReference>
<keyword evidence="2" id="KW-0342">GTP-binding</keyword>
<dbReference type="CDD" id="cd00154">
    <property type="entry name" value="Rab"/>
    <property type="match status" value="1"/>
</dbReference>
<evidence type="ECO:0000313" key="3">
    <source>
        <dbReference type="EMBL" id="OHT01272.1"/>
    </source>
</evidence>
<organism evidence="3 4">
    <name type="scientific">Tritrichomonas foetus</name>
    <dbReference type="NCBI Taxonomy" id="1144522"/>
    <lineage>
        <taxon>Eukaryota</taxon>
        <taxon>Metamonada</taxon>
        <taxon>Parabasalia</taxon>
        <taxon>Tritrichomonadida</taxon>
        <taxon>Tritrichomonadidae</taxon>
        <taxon>Tritrichomonas</taxon>
    </lineage>
</organism>
<comment type="caution">
    <text evidence="3">The sequence shown here is derived from an EMBL/GenBank/DDBJ whole genome shotgun (WGS) entry which is preliminary data.</text>
</comment>
<keyword evidence="1" id="KW-0547">Nucleotide-binding</keyword>
<gene>
    <name evidence="3" type="primary">RAB6B</name>
    <name evidence="3" type="ORF">TRFO_31942</name>
</gene>
<dbReference type="PRINTS" id="PR00449">
    <property type="entry name" value="RASTRNSFRMNG"/>
</dbReference>
<dbReference type="NCBIfam" id="TIGR00231">
    <property type="entry name" value="small_GTP"/>
    <property type="match status" value="1"/>
</dbReference>
<reference evidence="3" key="1">
    <citation type="submission" date="2016-10" db="EMBL/GenBank/DDBJ databases">
        <authorList>
            <person name="Benchimol M."/>
            <person name="Almeida L.G."/>
            <person name="Vasconcelos A.T."/>
            <person name="Perreira-Neves A."/>
            <person name="Rosa I.A."/>
            <person name="Tasca T."/>
            <person name="Bogo M.R."/>
            <person name="de Souza W."/>
        </authorList>
    </citation>
    <scope>NUCLEOTIDE SEQUENCE [LARGE SCALE GENOMIC DNA]</scope>
    <source>
        <strain evidence="3">K</strain>
    </source>
</reference>
<dbReference type="InterPro" id="IPR005225">
    <property type="entry name" value="Small_GTP-bd"/>
</dbReference>
<dbReference type="EMBL" id="MLAK01000919">
    <property type="protein sequence ID" value="OHT01272.1"/>
    <property type="molecule type" value="Genomic_DNA"/>
</dbReference>
<dbReference type="RefSeq" id="XP_068354408.1">
    <property type="nucleotide sequence ID" value="XM_068508221.1"/>
</dbReference>
<sequence length="202" mass="22231">MCAKVVFVGDQAVGKTSIIKSILNQDYGNYEPTVGPEQSNITISVNSSKVELCLWDTAGQEVYQSLAPIYARNSEAAIMVFSVIDPTSFQNLSAWRDLLLNSSTLDSQNIYIVGNKTDLRDSSEDGDCVTTEEGLQYADELNSKYFEVSAKTGSNISELFQTIAGDIASEGKKDTHMAKKDTVVDITERNVEEKNNKKKECC</sequence>
<dbReference type="FunFam" id="3.40.50.300:FF:001204">
    <property type="entry name" value="Small GTP-binding protein, putative"/>
    <property type="match status" value="1"/>
</dbReference>
<dbReference type="Pfam" id="PF00071">
    <property type="entry name" value="Ras"/>
    <property type="match status" value="1"/>
</dbReference>
<evidence type="ECO:0000256" key="1">
    <source>
        <dbReference type="ARBA" id="ARBA00022741"/>
    </source>
</evidence>
<dbReference type="InterPro" id="IPR050227">
    <property type="entry name" value="Rab"/>
</dbReference>
<evidence type="ECO:0000256" key="2">
    <source>
        <dbReference type="ARBA" id="ARBA00023134"/>
    </source>
</evidence>
<dbReference type="SUPFAM" id="SSF52540">
    <property type="entry name" value="P-loop containing nucleoside triphosphate hydrolases"/>
    <property type="match status" value="1"/>
</dbReference>
<accession>A0A1J4JS63</accession>
<dbReference type="PROSITE" id="PS51420">
    <property type="entry name" value="RHO"/>
    <property type="match status" value="1"/>
</dbReference>
<dbReference type="VEuPathDB" id="TrichDB:TRFO_31942"/>
<dbReference type="GO" id="GO:0003924">
    <property type="term" value="F:GTPase activity"/>
    <property type="evidence" value="ECO:0007669"/>
    <property type="project" value="InterPro"/>
</dbReference>
<proteinExistence type="predicted"/>